<feature type="domain" description="Gfo/Idh/MocA-like oxidoreductase N-terminal" evidence="2">
    <location>
        <begin position="2"/>
        <end position="120"/>
    </location>
</feature>
<keyword evidence="1" id="KW-0560">Oxidoreductase</keyword>
<feature type="domain" description="GFO/IDH/MocA-like oxidoreductase" evidence="3">
    <location>
        <begin position="133"/>
        <end position="274"/>
    </location>
</feature>
<dbReference type="InterPro" id="IPR055170">
    <property type="entry name" value="GFO_IDH_MocA-like_dom"/>
</dbReference>
<dbReference type="PANTHER" id="PTHR43818:SF11">
    <property type="entry name" value="BCDNA.GH03377"/>
    <property type="match status" value="1"/>
</dbReference>
<gene>
    <name evidence="4" type="ORF">GCM10011575_11440</name>
</gene>
<dbReference type="EMBL" id="BMMZ01000002">
    <property type="protein sequence ID" value="GGL54780.1"/>
    <property type="molecule type" value="Genomic_DNA"/>
</dbReference>
<sequence>MRLGIVGTGSISLRGLLPHLTMADVQDRVRVVALCDPVLDRAQAAAAKFGVPAAHPDLASMLDAGGLDAVSIATPIGLHYEQAVTAVEAGLHVHLNKTMTTTVAEANDLIARARDRGVKLVASPGELINPRLQRIKELVGSGALGRPTWAVTGATFGRYHEEEASARLGDDPLTNVNPAWYFRKPGGGPLYDMTVYGLHALTAVVGPARRVTALSGVRISEREFRGERLPTDMDDQTMIIVDFGDAFFAHVYGVAAGSLPDLGRPLIFGTEGTINGATLNGEVIDYPGRDVAETYGYTYALPHVVGDHRGMEEAHVFEDVMQLVDWITDDTPTVATAEHARHVIDIFESAYRSAATGQVQELTTTF</sequence>
<dbReference type="InterPro" id="IPR036291">
    <property type="entry name" value="NAD(P)-bd_dom_sf"/>
</dbReference>
<comment type="caution">
    <text evidence="4">The sequence shown here is derived from an EMBL/GenBank/DDBJ whole genome shotgun (WGS) entry which is preliminary data.</text>
</comment>
<keyword evidence="5" id="KW-1185">Reference proteome</keyword>
<reference evidence="4" key="2">
    <citation type="submission" date="2020-09" db="EMBL/GenBank/DDBJ databases">
        <authorList>
            <person name="Sun Q."/>
            <person name="Zhou Y."/>
        </authorList>
    </citation>
    <scope>NUCLEOTIDE SEQUENCE</scope>
    <source>
        <strain evidence="4">CGMCC 4.7306</strain>
    </source>
</reference>
<evidence type="ECO:0000256" key="1">
    <source>
        <dbReference type="ARBA" id="ARBA00023002"/>
    </source>
</evidence>
<dbReference type="AlphaFoldDB" id="A0A917W2E5"/>
<evidence type="ECO:0000259" key="3">
    <source>
        <dbReference type="Pfam" id="PF22725"/>
    </source>
</evidence>
<dbReference type="Proteomes" id="UP000613840">
    <property type="component" value="Unassembled WGS sequence"/>
</dbReference>
<dbReference type="SUPFAM" id="SSF55347">
    <property type="entry name" value="Glyceraldehyde-3-phosphate dehydrogenase-like, C-terminal domain"/>
    <property type="match status" value="1"/>
</dbReference>
<accession>A0A917W2E5</accession>
<dbReference type="SUPFAM" id="SSF51735">
    <property type="entry name" value="NAD(P)-binding Rossmann-fold domains"/>
    <property type="match status" value="1"/>
</dbReference>
<dbReference type="Pfam" id="PF22725">
    <property type="entry name" value="GFO_IDH_MocA_C3"/>
    <property type="match status" value="1"/>
</dbReference>
<dbReference type="Gene3D" id="3.40.50.720">
    <property type="entry name" value="NAD(P)-binding Rossmann-like Domain"/>
    <property type="match status" value="1"/>
</dbReference>
<dbReference type="GO" id="GO:0000166">
    <property type="term" value="F:nucleotide binding"/>
    <property type="evidence" value="ECO:0007669"/>
    <property type="project" value="InterPro"/>
</dbReference>
<reference evidence="4" key="1">
    <citation type="journal article" date="2014" name="Int. J. Syst. Evol. Microbiol.">
        <title>Complete genome sequence of Corynebacterium casei LMG S-19264T (=DSM 44701T), isolated from a smear-ripened cheese.</title>
        <authorList>
            <consortium name="US DOE Joint Genome Institute (JGI-PGF)"/>
            <person name="Walter F."/>
            <person name="Albersmeier A."/>
            <person name="Kalinowski J."/>
            <person name="Ruckert C."/>
        </authorList>
    </citation>
    <scope>NUCLEOTIDE SEQUENCE</scope>
    <source>
        <strain evidence="4">CGMCC 4.7306</strain>
    </source>
</reference>
<dbReference type="PANTHER" id="PTHR43818">
    <property type="entry name" value="BCDNA.GH03377"/>
    <property type="match status" value="1"/>
</dbReference>
<name>A0A917W2E5_9ACTN</name>
<organism evidence="4 5">
    <name type="scientific">Microlunatus endophyticus</name>
    <dbReference type="NCBI Taxonomy" id="1716077"/>
    <lineage>
        <taxon>Bacteria</taxon>
        <taxon>Bacillati</taxon>
        <taxon>Actinomycetota</taxon>
        <taxon>Actinomycetes</taxon>
        <taxon>Propionibacteriales</taxon>
        <taxon>Propionibacteriaceae</taxon>
        <taxon>Microlunatus</taxon>
    </lineage>
</organism>
<dbReference type="InterPro" id="IPR000683">
    <property type="entry name" value="Gfo/Idh/MocA-like_OxRdtase_N"/>
</dbReference>
<evidence type="ECO:0008006" key="6">
    <source>
        <dbReference type="Google" id="ProtNLM"/>
    </source>
</evidence>
<evidence type="ECO:0000313" key="5">
    <source>
        <dbReference type="Proteomes" id="UP000613840"/>
    </source>
</evidence>
<evidence type="ECO:0000313" key="4">
    <source>
        <dbReference type="EMBL" id="GGL54780.1"/>
    </source>
</evidence>
<proteinExistence type="predicted"/>
<dbReference type="Gene3D" id="3.30.360.10">
    <property type="entry name" value="Dihydrodipicolinate Reductase, domain 2"/>
    <property type="match status" value="1"/>
</dbReference>
<evidence type="ECO:0000259" key="2">
    <source>
        <dbReference type="Pfam" id="PF01408"/>
    </source>
</evidence>
<dbReference type="Pfam" id="PF01408">
    <property type="entry name" value="GFO_IDH_MocA"/>
    <property type="match status" value="1"/>
</dbReference>
<protein>
    <recommendedName>
        <fullName evidence="6">Gfo/Idh/MocA family oxidoreductase</fullName>
    </recommendedName>
</protein>
<dbReference type="GO" id="GO:0016491">
    <property type="term" value="F:oxidoreductase activity"/>
    <property type="evidence" value="ECO:0007669"/>
    <property type="project" value="UniProtKB-KW"/>
</dbReference>
<dbReference type="InterPro" id="IPR050463">
    <property type="entry name" value="Gfo/Idh/MocA_oxidrdct_glycsds"/>
</dbReference>